<protein>
    <recommendedName>
        <fullName evidence="3">Nucleotidase</fullName>
        <ecNumber evidence="3">3.1.3.-</ecNumber>
    </recommendedName>
</protein>
<comment type="similarity">
    <text evidence="1 3">Belongs to the 5'(3')-deoxyribonucleotidase family.</text>
</comment>
<dbReference type="Proteomes" id="UP001652445">
    <property type="component" value="Unassembled WGS sequence"/>
</dbReference>
<reference evidence="4 5" key="1">
    <citation type="submission" date="2022-09" db="EMBL/GenBank/DDBJ databases">
        <authorList>
            <person name="Han X.L."/>
            <person name="Wang Q."/>
            <person name="Lu T."/>
        </authorList>
    </citation>
    <scope>NUCLEOTIDE SEQUENCE [LARGE SCALE GENOMIC DNA]</scope>
    <source>
        <strain evidence="4 5">WQ 127069</strain>
    </source>
</reference>
<dbReference type="InterPro" id="IPR010708">
    <property type="entry name" value="5'(3')-deoxyribonucleotidase"/>
</dbReference>
<dbReference type="SUPFAM" id="SSF56784">
    <property type="entry name" value="HAD-like"/>
    <property type="match status" value="1"/>
</dbReference>
<evidence type="ECO:0000256" key="3">
    <source>
        <dbReference type="PIRNR" id="PIRNR021362"/>
    </source>
</evidence>
<dbReference type="EC" id="3.1.3.-" evidence="3"/>
<name>A0ABT2US30_9BACL</name>
<dbReference type="RefSeq" id="WP_262688258.1">
    <property type="nucleotide sequence ID" value="NZ_JAOQIO010000121.1"/>
</dbReference>
<proteinExistence type="inferred from homology"/>
<dbReference type="PANTHER" id="PTHR35134">
    <property type="entry name" value="NUCLEOTIDASE YQFW-RELATED"/>
    <property type="match status" value="1"/>
</dbReference>
<comment type="caution">
    <text evidence="4">The sequence shown here is derived from an EMBL/GenBank/DDBJ whole genome shotgun (WGS) entry which is preliminary data.</text>
</comment>
<evidence type="ECO:0000313" key="4">
    <source>
        <dbReference type="EMBL" id="MCU6797476.1"/>
    </source>
</evidence>
<sequence>MHIGIDLDNTILDATTAFLHYYNIASGLSLTHVDVNDFYLYRLYGWDKEERDAVYNKYGHDIHWNSSPLPMAVEILQKLYTQHQISIITARPLLFREVTINWLQHHKINYHNITLIENKLQACIQAKVDVLIDDGPHYAEEFALVNKPVILYEQPYNVSVANPLVFRATNWNEVDKHVDYLASNLNLS</sequence>
<dbReference type="InterPro" id="IPR052419">
    <property type="entry name" value="5_3-deoxyribonucleotidase-like"/>
</dbReference>
<dbReference type="EMBL" id="JAOQIO010000121">
    <property type="protein sequence ID" value="MCU6797476.1"/>
    <property type="molecule type" value="Genomic_DNA"/>
</dbReference>
<dbReference type="PANTHER" id="PTHR35134:SF2">
    <property type="entry name" value="NUCLEOTIDASE YQFW-RELATED"/>
    <property type="match status" value="1"/>
</dbReference>
<dbReference type="PIRSF" id="PIRSF021362">
    <property type="entry name" value="UCP021362_HAD"/>
    <property type="match status" value="1"/>
</dbReference>
<evidence type="ECO:0000313" key="5">
    <source>
        <dbReference type="Proteomes" id="UP001652445"/>
    </source>
</evidence>
<evidence type="ECO:0000256" key="2">
    <source>
        <dbReference type="ARBA" id="ARBA00022801"/>
    </source>
</evidence>
<dbReference type="InterPro" id="IPR023214">
    <property type="entry name" value="HAD_sf"/>
</dbReference>
<evidence type="ECO:0000256" key="1">
    <source>
        <dbReference type="ARBA" id="ARBA00009589"/>
    </source>
</evidence>
<dbReference type="InterPro" id="IPR009206">
    <property type="entry name" value="Nucleotidase_putative"/>
</dbReference>
<gene>
    <name evidence="4" type="ORF">OB236_35665</name>
</gene>
<dbReference type="Pfam" id="PF06941">
    <property type="entry name" value="NT5C"/>
    <property type="match status" value="1"/>
</dbReference>
<dbReference type="Gene3D" id="3.40.50.1000">
    <property type="entry name" value="HAD superfamily/HAD-like"/>
    <property type="match status" value="1"/>
</dbReference>
<keyword evidence="2 3" id="KW-0378">Hydrolase</keyword>
<accession>A0ABT2US30</accession>
<dbReference type="InterPro" id="IPR036412">
    <property type="entry name" value="HAD-like_sf"/>
</dbReference>
<organism evidence="4 5">
    <name type="scientific">Paenibacillus baimaensis</name>
    <dbReference type="NCBI Taxonomy" id="2982185"/>
    <lineage>
        <taxon>Bacteria</taxon>
        <taxon>Bacillati</taxon>
        <taxon>Bacillota</taxon>
        <taxon>Bacilli</taxon>
        <taxon>Bacillales</taxon>
        <taxon>Paenibacillaceae</taxon>
        <taxon>Paenibacillus</taxon>
    </lineage>
</organism>
<keyword evidence="5" id="KW-1185">Reference proteome</keyword>